<name>A0A0F9LAI7_9ZZZZ</name>
<dbReference type="AlphaFoldDB" id="A0A0F9LAI7"/>
<dbReference type="EMBL" id="LAZR01012893">
    <property type="protein sequence ID" value="KKM24595.1"/>
    <property type="molecule type" value="Genomic_DNA"/>
</dbReference>
<protein>
    <submittedName>
        <fullName evidence="1">Uncharacterized protein</fullName>
    </submittedName>
</protein>
<reference evidence="1" key="1">
    <citation type="journal article" date="2015" name="Nature">
        <title>Complex archaea that bridge the gap between prokaryotes and eukaryotes.</title>
        <authorList>
            <person name="Spang A."/>
            <person name="Saw J.H."/>
            <person name="Jorgensen S.L."/>
            <person name="Zaremba-Niedzwiedzka K."/>
            <person name="Martijn J."/>
            <person name="Lind A.E."/>
            <person name="van Eijk R."/>
            <person name="Schleper C."/>
            <person name="Guy L."/>
            <person name="Ettema T.J."/>
        </authorList>
    </citation>
    <scope>NUCLEOTIDE SEQUENCE</scope>
</reference>
<gene>
    <name evidence="1" type="ORF">LCGC14_1603570</name>
</gene>
<evidence type="ECO:0000313" key="1">
    <source>
        <dbReference type="EMBL" id="KKM24595.1"/>
    </source>
</evidence>
<proteinExistence type="predicted"/>
<sequence length="86" mass="8844">MSHEDFTKSVIPARIIFLITPSDTVLFRPAARGISMGTAGDLAVVTIKGDTVTIPNGALAAGIIHPIAVRQVLATGTVATDIVGYA</sequence>
<organism evidence="1">
    <name type="scientific">marine sediment metagenome</name>
    <dbReference type="NCBI Taxonomy" id="412755"/>
    <lineage>
        <taxon>unclassified sequences</taxon>
        <taxon>metagenomes</taxon>
        <taxon>ecological metagenomes</taxon>
    </lineage>
</organism>
<comment type="caution">
    <text evidence="1">The sequence shown here is derived from an EMBL/GenBank/DDBJ whole genome shotgun (WGS) entry which is preliminary data.</text>
</comment>
<accession>A0A0F9LAI7</accession>